<feature type="domain" description="Peptidase M16 N-terminal" evidence="6">
    <location>
        <begin position="94"/>
        <end position="212"/>
    </location>
</feature>
<dbReference type="Pfam" id="PF05193">
    <property type="entry name" value="Peptidase_M16_C"/>
    <property type="match status" value="1"/>
</dbReference>
<reference evidence="9" key="1">
    <citation type="submission" date="2016-10" db="EMBL/GenBank/DDBJ databases">
        <authorList>
            <person name="Varghese N."/>
        </authorList>
    </citation>
    <scope>NUCLEOTIDE SEQUENCE [LARGE SCALE GENOMIC DNA]</scope>
    <source>
        <strain evidence="9">DSM 18820</strain>
    </source>
</reference>
<accession>A0A1I7K6S2</accession>
<evidence type="ECO:0000313" key="8">
    <source>
        <dbReference type="EMBL" id="SFU93123.1"/>
    </source>
</evidence>
<dbReference type="PANTHER" id="PTHR43690:SF17">
    <property type="entry name" value="PROTEIN YHJJ"/>
    <property type="match status" value="1"/>
</dbReference>
<dbReference type="InterPro" id="IPR011765">
    <property type="entry name" value="Pept_M16_N"/>
</dbReference>
<evidence type="ECO:0000256" key="5">
    <source>
        <dbReference type="ARBA" id="ARBA00023049"/>
    </source>
</evidence>
<keyword evidence="9" id="KW-1185">Reference proteome</keyword>
<dbReference type="AlphaFoldDB" id="A0A1I7K6S2"/>
<comment type="similarity">
    <text evidence="1">Belongs to the peptidase M16 family.</text>
</comment>
<keyword evidence="2" id="KW-0645">Protease</keyword>
<dbReference type="Gene3D" id="3.30.830.10">
    <property type="entry name" value="Metalloenzyme, LuxS/M16 peptidase-like"/>
    <property type="match status" value="2"/>
</dbReference>
<sequence>MTYKAMNLGTLHFKLKQWRFMNPKTIYLQPIRYTLSWLLLSIAMVLAASCGKEATPTASDTATAAAATTASGTEATANIQVPVEYYTLDNGLKVVLSPDRTAPIATVAVYYNIGFRIEPKDRTGFAHLFEHMMFQGSDNLGKMEFIQLVQKNGGILNGSTRFDYTNYFQIVPAHKLETMLWAEADRMRGLNITQENLTNQQGVVKNEVKVNVLNQPYGGFPWLDMPQYANKNWHNAHNFYGDLEDLDAATLEDVRSFFNTYYAPNNAVVVVVGDFEIPAAKEWIKQYFGDIKSADVPPIPDLSEPRQEEEQRFTKDDKLANRPALAFSYHMPERNTPEYYAMGLLDQILLQGNNSRLYQALVQDKGYTGSVGGGINADLGNMFNYHGPMLWTGSLIHDKSVPADSIVAVLDQEIQRLQREGVSQELLDQAMVKMRSSLYDQMSGLYGFGKADLLASFALFDDNPSRINELEAEFRKVTPALMQKTIQEYLRPTNRTVLIINPQAQI</sequence>
<keyword evidence="4" id="KW-0862">Zinc</keyword>
<evidence type="ECO:0000256" key="2">
    <source>
        <dbReference type="ARBA" id="ARBA00022670"/>
    </source>
</evidence>
<keyword evidence="3" id="KW-0378">Hydrolase</keyword>
<dbReference type="GO" id="GO:0046872">
    <property type="term" value="F:metal ion binding"/>
    <property type="evidence" value="ECO:0007669"/>
    <property type="project" value="InterPro"/>
</dbReference>
<dbReference type="PANTHER" id="PTHR43690">
    <property type="entry name" value="NARDILYSIN"/>
    <property type="match status" value="1"/>
</dbReference>
<dbReference type="EMBL" id="FPCA01000004">
    <property type="protein sequence ID" value="SFU93123.1"/>
    <property type="molecule type" value="Genomic_DNA"/>
</dbReference>
<evidence type="ECO:0000256" key="4">
    <source>
        <dbReference type="ARBA" id="ARBA00022833"/>
    </source>
</evidence>
<proteinExistence type="inferred from homology"/>
<dbReference type="SUPFAM" id="SSF63411">
    <property type="entry name" value="LuxS/MPP-like metallohydrolase"/>
    <property type="match status" value="2"/>
</dbReference>
<dbReference type="GO" id="GO:0008237">
    <property type="term" value="F:metallopeptidase activity"/>
    <property type="evidence" value="ECO:0007669"/>
    <property type="project" value="UniProtKB-KW"/>
</dbReference>
<dbReference type="InterPro" id="IPR011249">
    <property type="entry name" value="Metalloenz_LuxS/M16"/>
</dbReference>
<evidence type="ECO:0000259" key="7">
    <source>
        <dbReference type="Pfam" id="PF05193"/>
    </source>
</evidence>
<evidence type="ECO:0000313" key="9">
    <source>
        <dbReference type="Proteomes" id="UP000182491"/>
    </source>
</evidence>
<protein>
    <submittedName>
        <fullName evidence="8">Predicted Zn-dependent peptidase</fullName>
    </submittedName>
</protein>
<name>A0A1I7K6S2_9BACT</name>
<dbReference type="Proteomes" id="UP000182491">
    <property type="component" value="Unassembled WGS sequence"/>
</dbReference>
<evidence type="ECO:0000256" key="1">
    <source>
        <dbReference type="ARBA" id="ARBA00007261"/>
    </source>
</evidence>
<keyword evidence="5" id="KW-0482">Metalloprotease</keyword>
<dbReference type="GO" id="GO:0006508">
    <property type="term" value="P:proteolysis"/>
    <property type="evidence" value="ECO:0007669"/>
    <property type="project" value="UniProtKB-KW"/>
</dbReference>
<evidence type="ECO:0000259" key="6">
    <source>
        <dbReference type="Pfam" id="PF00675"/>
    </source>
</evidence>
<dbReference type="STRING" id="388950.GCA_001611675_01036"/>
<dbReference type="Pfam" id="PF00675">
    <property type="entry name" value="Peptidase_M16"/>
    <property type="match status" value="1"/>
</dbReference>
<dbReference type="InterPro" id="IPR050626">
    <property type="entry name" value="Peptidase_M16"/>
</dbReference>
<gene>
    <name evidence="8" type="ORF">SAMN04487941_3454</name>
</gene>
<evidence type="ECO:0000256" key="3">
    <source>
        <dbReference type="ARBA" id="ARBA00022801"/>
    </source>
</evidence>
<dbReference type="InterPro" id="IPR007863">
    <property type="entry name" value="Peptidase_M16_C"/>
</dbReference>
<organism evidence="8 9">
    <name type="scientific">Pontibacter akesuensis</name>
    <dbReference type="NCBI Taxonomy" id="388950"/>
    <lineage>
        <taxon>Bacteria</taxon>
        <taxon>Pseudomonadati</taxon>
        <taxon>Bacteroidota</taxon>
        <taxon>Cytophagia</taxon>
        <taxon>Cytophagales</taxon>
        <taxon>Hymenobacteraceae</taxon>
        <taxon>Pontibacter</taxon>
    </lineage>
</organism>
<feature type="domain" description="Peptidase M16 C-terminal" evidence="7">
    <location>
        <begin position="249"/>
        <end position="431"/>
    </location>
</feature>